<organism evidence="1 2">
    <name type="scientific">Ensete ventricosum</name>
    <name type="common">Abyssinian banana</name>
    <name type="synonym">Musa ensete</name>
    <dbReference type="NCBI Taxonomy" id="4639"/>
    <lineage>
        <taxon>Eukaryota</taxon>
        <taxon>Viridiplantae</taxon>
        <taxon>Streptophyta</taxon>
        <taxon>Embryophyta</taxon>
        <taxon>Tracheophyta</taxon>
        <taxon>Spermatophyta</taxon>
        <taxon>Magnoliopsida</taxon>
        <taxon>Liliopsida</taxon>
        <taxon>Zingiberales</taxon>
        <taxon>Musaceae</taxon>
        <taxon>Ensete</taxon>
    </lineage>
</organism>
<sequence length="184" mass="20057">MGYSLENPLDYSGDDGKPLVALFAAEADHDAAISDEPTVSVRRDAVAQIRKAAEPPCSVGPSTAYLAVTYLDRFLTKRVTQVDEEQYTLRLASFMFPRTDPSFALFLFQVKKPWFSVFLSLTCLSLASKMLDHGFSVDEFQVPFRPCSRCPSNLIFLTSPIDGSGDAALPIHAGDDRADAAPGS</sequence>
<dbReference type="InterPro" id="IPR036915">
    <property type="entry name" value="Cyclin-like_sf"/>
</dbReference>
<protein>
    <recommendedName>
        <fullName evidence="3">Cyclin N-terminal domain-containing protein</fullName>
    </recommendedName>
</protein>
<evidence type="ECO:0000313" key="1">
    <source>
        <dbReference type="EMBL" id="RRT47308.1"/>
    </source>
</evidence>
<comment type="caution">
    <text evidence="1">The sequence shown here is derived from an EMBL/GenBank/DDBJ whole genome shotgun (WGS) entry which is preliminary data.</text>
</comment>
<dbReference type="SUPFAM" id="SSF47954">
    <property type="entry name" value="Cyclin-like"/>
    <property type="match status" value="1"/>
</dbReference>
<proteinExistence type="predicted"/>
<dbReference type="AlphaFoldDB" id="A0A426Y6B4"/>
<evidence type="ECO:0008006" key="3">
    <source>
        <dbReference type="Google" id="ProtNLM"/>
    </source>
</evidence>
<evidence type="ECO:0000313" key="2">
    <source>
        <dbReference type="Proteomes" id="UP000287651"/>
    </source>
</evidence>
<reference evidence="1 2" key="1">
    <citation type="journal article" date="2014" name="Agronomy (Basel)">
        <title>A Draft Genome Sequence for Ensete ventricosum, the Drought-Tolerant Tree Against Hunger.</title>
        <authorList>
            <person name="Harrison J."/>
            <person name="Moore K.A."/>
            <person name="Paszkiewicz K."/>
            <person name="Jones T."/>
            <person name="Grant M."/>
            <person name="Ambacheew D."/>
            <person name="Muzemil S."/>
            <person name="Studholme D.J."/>
        </authorList>
    </citation>
    <scope>NUCLEOTIDE SEQUENCE [LARGE SCALE GENOMIC DNA]</scope>
</reference>
<accession>A0A426Y6B4</accession>
<gene>
    <name evidence="1" type="ORF">B296_00053821</name>
</gene>
<dbReference type="Gene3D" id="1.10.472.10">
    <property type="entry name" value="Cyclin-like"/>
    <property type="match status" value="1"/>
</dbReference>
<name>A0A426Y6B4_ENSVE</name>
<dbReference type="EMBL" id="AMZH03014634">
    <property type="protein sequence ID" value="RRT47308.1"/>
    <property type="molecule type" value="Genomic_DNA"/>
</dbReference>
<dbReference type="Proteomes" id="UP000287651">
    <property type="component" value="Unassembled WGS sequence"/>
</dbReference>